<accession>A0A8S5S9I2</accession>
<name>A0A8S5S9I2_9CAUD</name>
<proteinExistence type="predicted"/>
<reference evidence="1" key="1">
    <citation type="journal article" date="2021" name="Proc. Natl. Acad. Sci. U.S.A.">
        <title>A Catalog of Tens of Thousands of Viruses from Human Metagenomes Reveals Hidden Associations with Chronic Diseases.</title>
        <authorList>
            <person name="Tisza M.J."/>
            <person name="Buck C.B."/>
        </authorList>
    </citation>
    <scope>NUCLEOTIDE SEQUENCE</scope>
    <source>
        <strain evidence="1">Ctylc9</strain>
    </source>
</reference>
<evidence type="ECO:0000313" key="1">
    <source>
        <dbReference type="EMBL" id="DAF47343.1"/>
    </source>
</evidence>
<organism evidence="1">
    <name type="scientific">Siphoviridae sp. ctylc9</name>
    <dbReference type="NCBI Taxonomy" id="2827977"/>
    <lineage>
        <taxon>Viruses</taxon>
        <taxon>Duplodnaviria</taxon>
        <taxon>Heunggongvirae</taxon>
        <taxon>Uroviricota</taxon>
        <taxon>Caudoviricetes</taxon>
    </lineage>
</organism>
<protein>
    <submittedName>
        <fullName evidence="1">Uncharacterized protein</fullName>
    </submittedName>
</protein>
<dbReference type="EMBL" id="BK032554">
    <property type="protein sequence ID" value="DAF47343.1"/>
    <property type="molecule type" value="Genomic_DNA"/>
</dbReference>
<sequence length="55" mass="6162">MSNEEIALKLTIAMIKGMGQAGDTPNNPYEVVSDYKTILNEIRKKRGVIHSENSR</sequence>